<proteinExistence type="predicted"/>
<dbReference type="AlphaFoldDB" id="A0A7J3X843"/>
<dbReference type="EMBL" id="DRZM01000188">
    <property type="protein sequence ID" value="HHP05379.1"/>
    <property type="molecule type" value="Genomic_DNA"/>
</dbReference>
<sequence length="146" mass="16387">MYYLDTSALVKRYVEEPGSRVVDEIYRSAYKGVAVLAFSYWNIAEAAAVFDKYERKLGLEARELLRNLLRESATLSRLRRLVLVSVSPSLLQASVKLVLKHHIYVADALQVASAKSLNSYRFVTGDRDLARVAENEGLKALYAGES</sequence>
<protein>
    <submittedName>
        <fullName evidence="2">PIN domain-containing protein</fullName>
    </submittedName>
</protein>
<name>A0A7J3X843_THEPE</name>
<dbReference type="Gene3D" id="3.40.50.1010">
    <property type="entry name" value="5'-nuclease"/>
    <property type="match status" value="1"/>
</dbReference>
<feature type="domain" description="PIN" evidence="1">
    <location>
        <begin position="2"/>
        <end position="134"/>
    </location>
</feature>
<accession>A0A7J3X843</accession>
<evidence type="ECO:0000259" key="1">
    <source>
        <dbReference type="Pfam" id="PF01850"/>
    </source>
</evidence>
<comment type="caution">
    <text evidence="2">The sequence shown here is derived from an EMBL/GenBank/DDBJ whole genome shotgun (WGS) entry which is preliminary data.</text>
</comment>
<dbReference type="Pfam" id="PF01850">
    <property type="entry name" value="PIN"/>
    <property type="match status" value="1"/>
</dbReference>
<gene>
    <name evidence="2" type="ORF">ENM88_06520</name>
</gene>
<organism evidence="2">
    <name type="scientific">Thermofilum pendens</name>
    <dbReference type="NCBI Taxonomy" id="2269"/>
    <lineage>
        <taxon>Archaea</taxon>
        <taxon>Thermoproteota</taxon>
        <taxon>Thermoprotei</taxon>
        <taxon>Thermofilales</taxon>
        <taxon>Thermofilaceae</taxon>
        <taxon>Thermofilum</taxon>
    </lineage>
</organism>
<evidence type="ECO:0000313" key="2">
    <source>
        <dbReference type="EMBL" id="HHP05379.1"/>
    </source>
</evidence>
<reference evidence="2" key="1">
    <citation type="journal article" date="2020" name="mSystems">
        <title>Genome- and Community-Level Interaction Insights into Carbon Utilization and Element Cycling Functions of Hydrothermarchaeota in Hydrothermal Sediment.</title>
        <authorList>
            <person name="Zhou Z."/>
            <person name="Liu Y."/>
            <person name="Xu W."/>
            <person name="Pan J."/>
            <person name="Luo Z.H."/>
            <person name="Li M."/>
        </authorList>
    </citation>
    <scope>NUCLEOTIDE SEQUENCE [LARGE SCALE GENOMIC DNA]</scope>
    <source>
        <strain evidence="2">SpSt-1125</strain>
    </source>
</reference>
<dbReference type="CDD" id="cd09874">
    <property type="entry name" value="PIN_MT3492-like"/>
    <property type="match status" value="1"/>
</dbReference>
<dbReference type="SUPFAM" id="SSF88723">
    <property type="entry name" value="PIN domain-like"/>
    <property type="match status" value="1"/>
</dbReference>
<dbReference type="InterPro" id="IPR002716">
    <property type="entry name" value="PIN_dom"/>
</dbReference>
<dbReference type="InterPro" id="IPR029060">
    <property type="entry name" value="PIN-like_dom_sf"/>
</dbReference>